<feature type="coiled-coil region" evidence="1">
    <location>
        <begin position="50"/>
        <end position="119"/>
    </location>
</feature>
<keyword evidence="1" id="KW-0175">Coiled coil</keyword>
<name>A0A7S4SPG6_9STRA</name>
<accession>A0A7S4SPG6</accession>
<organism evidence="2">
    <name type="scientific">Ditylum brightwellii</name>
    <dbReference type="NCBI Taxonomy" id="49249"/>
    <lineage>
        <taxon>Eukaryota</taxon>
        <taxon>Sar</taxon>
        <taxon>Stramenopiles</taxon>
        <taxon>Ochrophyta</taxon>
        <taxon>Bacillariophyta</taxon>
        <taxon>Mediophyceae</taxon>
        <taxon>Lithodesmiophycidae</taxon>
        <taxon>Lithodesmiales</taxon>
        <taxon>Lithodesmiaceae</taxon>
        <taxon>Ditylum</taxon>
    </lineage>
</organism>
<protein>
    <submittedName>
        <fullName evidence="2">Uncharacterized protein</fullName>
    </submittedName>
</protein>
<evidence type="ECO:0000256" key="1">
    <source>
        <dbReference type="SAM" id="Coils"/>
    </source>
</evidence>
<dbReference type="AlphaFoldDB" id="A0A7S4SPG6"/>
<gene>
    <name evidence="2" type="ORF">DBRI00130_LOCUS38175</name>
</gene>
<reference evidence="2" key="1">
    <citation type="submission" date="2021-01" db="EMBL/GenBank/DDBJ databases">
        <authorList>
            <person name="Corre E."/>
            <person name="Pelletier E."/>
            <person name="Niang G."/>
            <person name="Scheremetjew M."/>
            <person name="Finn R."/>
            <person name="Kale V."/>
            <person name="Holt S."/>
            <person name="Cochrane G."/>
            <person name="Meng A."/>
            <person name="Brown T."/>
            <person name="Cohen L."/>
        </authorList>
    </citation>
    <scope>NUCLEOTIDE SEQUENCE</scope>
    <source>
        <strain evidence="2">GSO104</strain>
    </source>
</reference>
<sequence>MSCLHAEIQTANSEINRISSVSKNLRSQMEILMASKISVEDFSRRMIEQESNMLANLTSLESKLKDAEKQITDLSEKNKFARRKIKLLAGEKENTENYLSNVILEKNEYEAKLARFMQRRCLFNRSSTPT</sequence>
<evidence type="ECO:0000313" key="2">
    <source>
        <dbReference type="EMBL" id="CAE4652229.1"/>
    </source>
</evidence>
<proteinExistence type="predicted"/>
<dbReference type="EMBL" id="HBNS01051262">
    <property type="protein sequence ID" value="CAE4652229.1"/>
    <property type="molecule type" value="Transcribed_RNA"/>
</dbReference>